<sequence length="313" mass="34975">MVGCESCTSMCSRSSAYTLALGLGFVTLGTSRILLLKFSANSGDCASFLNSLKWAIPAFLYFLDNLIIFYVMTYLQPARAVLFSNFVILTTAVLFRIVLKRRLSWVQWAALFVLFLSIVSLTTGSGTSQNSIAVPGLHSNPHSTSSNSCLLYTQLLEQMRNSRDSVVEKLRSLGVGHILLLVQCFISAMANIYNEKILKEGDQLTESIFIQNSKLDNMFHVLTGQINTVLVTALSLFFFDFRPSLDFLLQAPIVLLAIFIYNASRPKDLEYSLQQEKLRVINGEVFERSRGDGEELELLTKPNTDSESEEESL</sequence>
<evidence type="ECO:0000256" key="6">
    <source>
        <dbReference type="ARBA" id="ARBA00023136"/>
    </source>
</evidence>
<gene>
    <name evidence="9" type="ORF">FQN60_018576</name>
</gene>
<dbReference type="GO" id="GO:0000139">
    <property type="term" value="C:Golgi membrane"/>
    <property type="evidence" value="ECO:0007669"/>
    <property type="project" value="UniProtKB-SubCell"/>
</dbReference>
<evidence type="ECO:0000256" key="4">
    <source>
        <dbReference type="ARBA" id="ARBA00022692"/>
    </source>
</evidence>
<organism evidence="9 10">
    <name type="scientific">Etheostoma spectabile</name>
    <name type="common">orangethroat darter</name>
    <dbReference type="NCBI Taxonomy" id="54343"/>
    <lineage>
        <taxon>Eukaryota</taxon>
        <taxon>Metazoa</taxon>
        <taxon>Chordata</taxon>
        <taxon>Craniata</taxon>
        <taxon>Vertebrata</taxon>
        <taxon>Euteleostomi</taxon>
        <taxon>Actinopterygii</taxon>
        <taxon>Neopterygii</taxon>
        <taxon>Teleostei</taxon>
        <taxon>Neoteleostei</taxon>
        <taxon>Acanthomorphata</taxon>
        <taxon>Eupercaria</taxon>
        <taxon>Perciformes</taxon>
        <taxon>Percoidei</taxon>
        <taxon>Percidae</taxon>
        <taxon>Etheostomatinae</taxon>
        <taxon>Etheostoma</taxon>
    </lineage>
</organism>
<feature type="transmembrane region" description="Helical" evidence="8">
    <location>
        <begin position="219"/>
        <end position="239"/>
    </location>
</feature>
<name>A0A5J5DIJ8_9PERO</name>
<dbReference type="SUPFAM" id="SSF103481">
    <property type="entry name" value="Multidrug resistance efflux transporter EmrE"/>
    <property type="match status" value="1"/>
</dbReference>
<feature type="transmembrane region" description="Helical" evidence="8">
    <location>
        <begin position="245"/>
        <end position="263"/>
    </location>
</feature>
<evidence type="ECO:0000256" key="5">
    <source>
        <dbReference type="ARBA" id="ARBA00022989"/>
    </source>
</evidence>
<evidence type="ECO:0000256" key="2">
    <source>
        <dbReference type="ARBA" id="ARBA00009976"/>
    </source>
</evidence>
<accession>A0A5J5DIJ8</accession>
<proteinExistence type="inferred from homology"/>
<evidence type="ECO:0000256" key="8">
    <source>
        <dbReference type="SAM" id="Phobius"/>
    </source>
</evidence>
<feature type="transmembrane region" description="Helical" evidence="8">
    <location>
        <begin position="16"/>
        <end position="35"/>
    </location>
</feature>
<evidence type="ECO:0000313" key="10">
    <source>
        <dbReference type="Proteomes" id="UP000327493"/>
    </source>
</evidence>
<keyword evidence="3" id="KW-0813">Transport</keyword>
<keyword evidence="3" id="KW-0762">Sugar transport</keyword>
<evidence type="ECO:0000313" key="9">
    <source>
        <dbReference type="EMBL" id="KAA8593121.1"/>
    </source>
</evidence>
<dbReference type="EMBL" id="VOFY01000005">
    <property type="protein sequence ID" value="KAA8593121.1"/>
    <property type="molecule type" value="Genomic_DNA"/>
</dbReference>
<keyword evidence="10" id="KW-1185">Reference proteome</keyword>
<evidence type="ECO:0000256" key="1">
    <source>
        <dbReference type="ARBA" id="ARBA00004653"/>
    </source>
</evidence>
<feature type="transmembrane region" description="Helical" evidence="8">
    <location>
        <begin position="81"/>
        <end position="99"/>
    </location>
</feature>
<feature type="transmembrane region" description="Helical" evidence="8">
    <location>
        <begin position="56"/>
        <end position="75"/>
    </location>
</feature>
<evidence type="ECO:0000256" key="7">
    <source>
        <dbReference type="SAM" id="MobiDB-lite"/>
    </source>
</evidence>
<comment type="caution">
    <text evidence="9">The sequence shown here is derived from an EMBL/GenBank/DDBJ whole genome shotgun (WGS) entry which is preliminary data.</text>
</comment>
<keyword evidence="4 8" id="KW-0812">Transmembrane</keyword>
<reference evidence="9 10" key="1">
    <citation type="submission" date="2019-08" db="EMBL/GenBank/DDBJ databases">
        <title>A chromosome-level genome assembly, high-density linkage maps, and genome scans reveal the genomic architecture of hybrid incompatibilities underlying speciation via character displacement in darters (Percidae: Etheostominae).</title>
        <authorList>
            <person name="Moran R.L."/>
            <person name="Catchen J.M."/>
            <person name="Fuller R.C."/>
        </authorList>
    </citation>
    <scope>NUCLEOTIDE SEQUENCE [LARGE SCALE GENOMIC DNA]</scope>
    <source>
        <strain evidence="9">EspeVRDwgs_2016</strain>
        <tissue evidence="9">Muscle</tissue>
    </source>
</reference>
<dbReference type="PANTHER" id="PTHR10231">
    <property type="entry name" value="NUCLEOTIDE-SUGAR TRANSMEMBRANE TRANSPORTER"/>
    <property type="match status" value="1"/>
</dbReference>
<evidence type="ECO:0000256" key="3">
    <source>
        <dbReference type="ARBA" id="ARBA00022597"/>
    </source>
</evidence>
<protein>
    <submittedName>
        <fullName evidence="9">Uncharacterized protein</fullName>
    </submittedName>
</protein>
<keyword evidence="5 8" id="KW-1133">Transmembrane helix</keyword>
<keyword evidence="6 8" id="KW-0472">Membrane</keyword>
<feature type="region of interest" description="Disordered" evidence="7">
    <location>
        <begin position="292"/>
        <end position="313"/>
    </location>
</feature>
<dbReference type="AlphaFoldDB" id="A0A5J5DIJ8"/>
<dbReference type="Pfam" id="PF04142">
    <property type="entry name" value="Nuc_sug_transp"/>
    <property type="match status" value="1"/>
</dbReference>
<dbReference type="GO" id="GO:0015165">
    <property type="term" value="F:pyrimidine nucleotide-sugar transmembrane transporter activity"/>
    <property type="evidence" value="ECO:0007669"/>
    <property type="project" value="InterPro"/>
</dbReference>
<comment type="subcellular location">
    <subcellularLocation>
        <location evidence="1">Golgi apparatus membrane</location>
        <topology evidence="1">Multi-pass membrane protein</topology>
    </subcellularLocation>
</comment>
<dbReference type="InterPro" id="IPR037185">
    <property type="entry name" value="EmrE-like"/>
</dbReference>
<dbReference type="InterPro" id="IPR007271">
    <property type="entry name" value="Nuc_sug_transpt"/>
</dbReference>
<feature type="transmembrane region" description="Helical" evidence="8">
    <location>
        <begin position="106"/>
        <end position="125"/>
    </location>
</feature>
<dbReference type="Proteomes" id="UP000327493">
    <property type="component" value="Chromosome 5"/>
</dbReference>
<comment type="similarity">
    <text evidence="2">Belongs to the nucleotide-sugar transporter family. SLC35A subfamily.</text>
</comment>